<dbReference type="EMBL" id="CP099837">
    <property type="protein sequence ID" value="USY19399.1"/>
    <property type="molecule type" value="Genomic_DNA"/>
</dbReference>
<name>A0ABY5D4V3_9ACTN</name>
<evidence type="ECO:0000313" key="2">
    <source>
        <dbReference type="Proteomes" id="UP001055940"/>
    </source>
</evidence>
<gene>
    <name evidence="1" type="ORF">NE857_29815</name>
</gene>
<organism evidence="1 2">
    <name type="scientific">Nocardiopsis exhalans</name>
    <dbReference type="NCBI Taxonomy" id="163604"/>
    <lineage>
        <taxon>Bacteria</taxon>
        <taxon>Bacillati</taxon>
        <taxon>Actinomycetota</taxon>
        <taxon>Actinomycetes</taxon>
        <taxon>Streptosporangiales</taxon>
        <taxon>Nocardiopsidaceae</taxon>
        <taxon>Nocardiopsis</taxon>
    </lineage>
</organism>
<accession>A0ABY5D4V3</accession>
<evidence type="ECO:0000313" key="1">
    <source>
        <dbReference type="EMBL" id="USY19399.1"/>
    </source>
</evidence>
<keyword evidence="2" id="KW-1185">Reference proteome</keyword>
<dbReference type="Pfam" id="PF19674">
    <property type="entry name" value="DUF6177"/>
    <property type="match status" value="1"/>
</dbReference>
<protein>
    <submittedName>
        <fullName evidence="1">DUF6177 family protein</fullName>
    </submittedName>
</protein>
<dbReference type="InterPro" id="IPR046175">
    <property type="entry name" value="DUF6177"/>
</dbReference>
<reference evidence="1" key="1">
    <citation type="submission" date="2022-06" db="EMBL/GenBank/DDBJ databases">
        <authorList>
            <person name="Ping M."/>
        </authorList>
    </citation>
    <scope>NUCLEOTIDE SEQUENCE</scope>
    <source>
        <strain evidence="1">JCM11759T</strain>
    </source>
</reference>
<dbReference type="Proteomes" id="UP001055940">
    <property type="component" value="Chromosome"/>
</dbReference>
<proteinExistence type="predicted"/>
<dbReference type="RefSeq" id="WP_254418628.1">
    <property type="nucleotide sequence ID" value="NZ_BAAAJB010000092.1"/>
</dbReference>
<sequence>MSRDVIALLDQSPSRRSLLEAMVAADPDLRIKLIAEGTVVELRDDSGRIVLAVQSAQRLAVAAEADRLLENGVADDLPAQPLWVEARGAALADLDTLELARRFLGHLVAQHGGTVWEPPARLHRDDHLVGATEHPAVSVLTAKNAVLVQDRPVVSLSSWTVDALARYGRQGLGIQLLTPSTSVITYALRSLLANPNATWVVRTAQGHHYDGFNGLPLTWQDQVGYVPDQTARLEQGPHPDFQATQEHVSGTHLHVDLQVDHPVSDSLELGGVVELLAQRLGGAVPSVWGVAEPLGREWSTADVTALARNRAPGQTRMLFSAQPDGPTEEGTRPFAGELRVSRTESGVREHVRFTVGYHQGEEPELDKLRPLVRALSDRDGLRSMTVQRAMGRTDLLQPARWAGVPVPVGLAVGAEGVTAVGRENALAGPVKGHSFGPPMTPVLWYRIGDGVEPDGWERFQALMRHLRPKDKPRRR</sequence>